<evidence type="ECO:0000313" key="1">
    <source>
        <dbReference type="EMBL" id="MRX78361.1"/>
    </source>
</evidence>
<accession>A0A7K0G3S6</accession>
<reference evidence="1 2" key="1">
    <citation type="submission" date="2019-11" db="EMBL/GenBank/DDBJ databases">
        <title>Pedobacter petrophilus genome.</title>
        <authorList>
            <person name="Feldbauer M.J."/>
            <person name="Newman J.D."/>
        </authorList>
    </citation>
    <scope>NUCLEOTIDE SEQUENCE [LARGE SCALE GENOMIC DNA]</scope>
    <source>
        <strain evidence="1 2">LMG 29686</strain>
    </source>
</reference>
<comment type="caution">
    <text evidence="1">The sequence shown here is derived from an EMBL/GenBank/DDBJ whole genome shotgun (WGS) entry which is preliminary data.</text>
</comment>
<name>A0A7K0G3S6_9SPHI</name>
<sequence>MKKKFINILKIKTQLPLAIYLLEKDVERNKKAKISIRKYEKAKKINAEGYELVNFYKAISKF</sequence>
<dbReference type="OrthoDB" id="799562at2"/>
<keyword evidence="2" id="KW-1185">Reference proteome</keyword>
<protein>
    <submittedName>
        <fullName evidence="1">Uncharacterized protein</fullName>
    </submittedName>
</protein>
<evidence type="ECO:0000313" key="2">
    <source>
        <dbReference type="Proteomes" id="UP000487757"/>
    </source>
</evidence>
<organism evidence="1 2">
    <name type="scientific">Pedobacter petrophilus</name>
    <dbReference type="NCBI Taxonomy" id="1908241"/>
    <lineage>
        <taxon>Bacteria</taxon>
        <taxon>Pseudomonadati</taxon>
        <taxon>Bacteroidota</taxon>
        <taxon>Sphingobacteriia</taxon>
        <taxon>Sphingobacteriales</taxon>
        <taxon>Sphingobacteriaceae</taxon>
        <taxon>Pedobacter</taxon>
    </lineage>
</organism>
<dbReference type="AlphaFoldDB" id="A0A7K0G3S6"/>
<dbReference type="EMBL" id="WKKH01000049">
    <property type="protein sequence ID" value="MRX78361.1"/>
    <property type="molecule type" value="Genomic_DNA"/>
</dbReference>
<dbReference type="Proteomes" id="UP000487757">
    <property type="component" value="Unassembled WGS sequence"/>
</dbReference>
<gene>
    <name evidence="1" type="ORF">GJU39_19950</name>
</gene>
<proteinExistence type="predicted"/>
<dbReference type="RefSeq" id="WP_154282767.1">
    <property type="nucleotide sequence ID" value="NZ_JBHUJQ010000001.1"/>
</dbReference>